<dbReference type="PANTHER" id="PTHR31339">
    <property type="entry name" value="PECTIN LYASE-RELATED"/>
    <property type="match status" value="1"/>
</dbReference>
<protein>
    <submittedName>
        <fullName evidence="5">Unsaturated rhamnogalacturonyl hydrolase</fullName>
        <ecNumber evidence="5">3.2.1.172</ecNumber>
    </submittedName>
</protein>
<dbReference type="InterPro" id="IPR012334">
    <property type="entry name" value="Pectin_lyas_fold"/>
</dbReference>
<dbReference type="AlphaFoldDB" id="A0A5P9QFZ8"/>
<dbReference type="Pfam" id="PF00295">
    <property type="entry name" value="Glyco_hydro_28"/>
    <property type="match status" value="1"/>
</dbReference>
<evidence type="ECO:0000256" key="1">
    <source>
        <dbReference type="ARBA" id="ARBA00008834"/>
    </source>
</evidence>
<reference evidence="5 6" key="1">
    <citation type="submission" date="2019-10" db="EMBL/GenBank/DDBJ databases">
        <title>Genome sequence of Luteimicrobium xylanilyticum HY-24.</title>
        <authorList>
            <person name="Kim D.Y."/>
            <person name="Park H.-Y."/>
        </authorList>
    </citation>
    <scope>NUCLEOTIDE SEQUENCE [LARGE SCALE GENOMIC DNA]</scope>
    <source>
        <strain evidence="5 6">HY-24</strain>
    </source>
</reference>
<dbReference type="SMART" id="SM00710">
    <property type="entry name" value="PbH1"/>
    <property type="match status" value="6"/>
</dbReference>
<evidence type="ECO:0000256" key="4">
    <source>
        <dbReference type="RuleBase" id="RU361169"/>
    </source>
</evidence>
<gene>
    <name evidence="5" type="primary">yteR</name>
    <name evidence="5" type="ORF">KDY119_03538</name>
</gene>
<organism evidence="5 6">
    <name type="scientific">Luteimicrobium xylanilyticum</name>
    <dbReference type="NCBI Taxonomy" id="1133546"/>
    <lineage>
        <taxon>Bacteria</taxon>
        <taxon>Bacillati</taxon>
        <taxon>Actinomycetota</taxon>
        <taxon>Actinomycetes</taxon>
        <taxon>Micrococcales</taxon>
        <taxon>Luteimicrobium</taxon>
    </lineage>
</organism>
<dbReference type="KEGG" id="lxl:KDY119_03538"/>
<comment type="similarity">
    <text evidence="1 4">Belongs to the glycosyl hydrolase 28 family.</text>
</comment>
<name>A0A5P9QFZ8_9MICO</name>
<keyword evidence="2 4" id="KW-0378">Hydrolase</keyword>
<sequence>MSVGADVERRETAQRTAELQARIDATASAGGGRVVLGPGVHRTGALRLRSHVELHVEAGAVLEFVPDPALYPPVEARWEGAPATIHQPCLYADGAEHVTISGAGTIDGGGEPWWDAFRAGTLEHPRPTLVGLHRCRRVVVRDVTLRSSPAWTIHPLLCEDVSVRDVSIHNPPDSPNTDGIDPESCRNVRISGCHVDVGDDCIVLKAGTEATAERVACENVTVVGCTLVHGHGGVVIGSEMSGDVRNVVVADCVFQGTDRGIRLKTRRGRGGVVEDVRVSNVVMDDVGCPFVVNAHYFCGPGGREPVVSDRSAQPVDAGTPTFRRISLAHVSARRVRAAAGFVLGLAERPVAEVTLDDVSVSFADDAAPFVPAMAEGVEEAVGRGLVLTGCDDVVLRGVRISGARSEPLELDRVSGLRVVDCASDGKPIAEVDSSSFSH</sequence>
<dbReference type="InterPro" id="IPR000743">
    <property type="entry name" value="Glyco_hydro_28"/>
</dbReference>
<dbReference type="SUPFAM" id="SSF51126">
    <property type="entry name" value="Pectin lyase-like"/>
    <property type="match status" value="1"/>
</dbReference>
<dbReference type="Proteomes" id="UP000326702">
    <property type="component" value="Chromosome"/>
</dbReference>
<accession>A0A5P9QFZ8</accession>
<proteinExistence type="inferred from homology"/>
<dbReference type="GO" id="GO:0102211">
    <property type="term" value="F:unsaturated rhamnogalacturonyl hydrolase activity"/>
    <property type="evidence" value="ECO:0007669"/>
    <property type="project" value="UniProtKB-EC"/>
</dbReference>
<evidence type="ECO:0000256" key="2">
    <source>
        <dbReference type="ARBA" id="ARBA00022801"/>
    </source>
</evidence>
<keyword evidence="6" id="KW-1185">Reference proteome</keyword>
<evidence type="ECO:0000256" key="3">
    <source>
        <dbReference type="ARBA" id="ARBA00023295"/>
    </source>
</evidence>
<evidence type="ECO:0000313" key="5">
    <source>
        <dbReference type="EMBL" id="QFV00003.1"/>
    </source>
</evidence>
<dbReference type="InterPro" id="IPR011050">
    <property type="entry name" value="Pectin_lyase_fold/virulence"/>
</dbReference>
<dbReference type="InterPro" id="IPR006626">
    <property type="entry name" value="PbH1"/>
</dbReference>
<dbReference type="InterPro" id="IPR051801">
    <property type="entry name" value="GH28_Enzymes"/>
</dbReference>
<evidence type="ECO:0000313" key="6">
    <source>
        <dbReference type="Proteomes" id="UP000326702"/>
    </source>
</evidence>
<dbReference type="PANTHER" id="PTHR31339:SF9">
    <property type="entry name" value="PLASMIN AND FIBRONECTIN-BINDING PROTEIN A"/>
    <property type="match status" value="1"/>
</dbReference>
<dbReference type="EMBL" id="CP045529">
    <property type="protein sequence ID" value="QFV00003.1"/>
    <property type="molecule type" value="Genomic_DNA"/>
</dbReference>
<dbReference type="GO" id="GO:0005975">
    <property type="term" value="P:carbohydrate metabolic process"/>
    <property type="evidence" value="ECO:0007669"/>
    <property type="project" value="InterPro"/>
</dbReference>
<dbReference type="EC" id="3.2.1.172" evidence="5"/>
<keyword evidence="3 4" id="KW-0326">Glycosidase</keyword>
<dbReference type="GO" id="GO:0004650">
    <property type="term" value="F:polygalacturonase activity"/>
    <property type="evidence" value="ECO:0007669"/>
    <property type="project" value="InterPro"/>
</dbReference>
<dbReference type="Gene3D" id="2.160.20.10">
    <property type="entry name" value="Single-stranded right-handed beta-helix, Pectin lyase-like"/>
    <property type="match status" value="1"/>
</dbReference>
<dbReference type="RefSeq" id="WP_227994420.1">
    <property type="nucleotide sequence ID" value="NZ_BAABIH010000010.1"/>
</dbReference>